<gene>
    <name evidence="3" type="ORF">RWH44_07885</name>
</gene>
<evidence type="ECO:0000259" key="2">
    <source>
        <dbReference type="Pfam" id="PF04892"/>
    </source>
</evidence>
<organism evidence="3 4">
    <name type="scientific">Microbacterium phycohabitans</name>
    <dbReference type="NCBI Taxonomy" id="3075993"/>
    <lineage>
        <taxon>Bacteria</taxon>
        <taxon>Bacillati</taxon>
        <taxon>Actinomycetota</taxon>
        <taxon>Actinomycetes</taxon>
        <taxon>Micrococcales</taxon>
        <taxon>Microbacteriaceae</taxon>
        <taxon>Microbacterium</taxon>
    </lineage>
</organism>
<dbReference type="InterPro" id="IPR006976">
    <property type="entry name" value="VanZ-like"/>
</dbReference>
<feature type="domain" description="VanZ-like" evidence="2">
    <location>
        <begin position="50"/>
        <end position="179"/>
    </location>
</feature>
<reference evidence="3 4" key="1">
    <citation type="submission" date="2023-09" db="EMBL/GenBank/DDBJ databases">
        <title>Microbacterium fusihabitans sp. nov., Microbacterium phycihabitans sp. nov., and Microbacterium cervinum sp. nov., isolated from dried seaweeds of beach.</title>
        <authorList>
            <person name="Lee S.D."/>
        </authorList>
    </citation>
    <scope>NUCLEOTIDE SEQUENCE [LARGE SCALE GENOMIC DNA]</scope>
    <source>
        <strain evidence="3 4">KSW2-29</strain>
    </source>
</reference>
<keyword evidence="1" id="KW-0472">Membrane</keyword>
<dbReference type="Proteomes" id="UP001261125">
    <property type="component" value="Unassembled WGS sequence"/>
</dbReference>
<keyword evidence="4" id="KW-1185">Reference proteome</keyword>
<keyword evidence="1" id="KW-1133">Transmembrane helix</keyword>
<proteinExistence type="predicted"/>
<feature type="transmembrane region" description="Helical" evidence="1">
    <location>
        <begin position="43"/>
        <end position="61"/>
    </location>
</feature>
<dbReference type="PANTHER" id="PTHR36834">
    <property type="entry name" value="MEMBRANE PROTEIN-RELATED"/>
    <property type="match status" value="1"/>
</dbReference>
<dbReference type="Pfam" id="PF04892">
    <property type="entry name" value="VanZ"/>
    <property type="match status" value="1"/>
</dbReference>
<sequence length="368" mass="38937">MHNIVGSGLLAIFAGAVVAVLAFVPFVALSYRRRGGLTLWRTTLWAGAAVYFWAIWTYTLIPLPDAEVYRCAGVNLRPFEFVDEIRSAVAVSGRYLTDPVVLQVALNVLLFLPLGFFLRVLGGRGILIAGLAGLVVSGIIETTQLTGVWGIFPCAYRVFDVDDLIANTSGALLGSLLAFAVPTHHRGAQKTPDAEHPRPVTRRRRLLGIACDVVGVWLVGFAVSVTVQAVIALALGDAATFSTDEVASLAGTVSSAAVWLVTVLATGRSVGDLATRVRFTNGVLPAWVARPLRFLTGAGFYVVLAGLPAPWSLSAFALALATGALVVVWPDGRGLTGWIGRRRLVDDRAGVVSPSVDGASPTRGNLRP</sequence>
<dbReference type="InterPro" id="IPR053150">
    <property type="entry name" value="Teicoplanin_resist-assoc"/>
</dbReference>
<feature type="transmembrane region" description="Helical" evidence="1">
    <location>
        <begin position="100"/>
        <end position="118"/>
    </location>
</feature>
<keyword evidence="1" id="KW-0812">Transmembrane</keyword>
<protein>
    <submittedName>
        <fullName evidence="3">VanZ family protein</fullName>
    </submittedName>
</protein>
<evidence type="ECO:0000313" key="4">
    <source>
        <dbReference type="Proteomes" id="UP001261125"/>
    </source>
</evidence>
<name>A0ABU3SLF1_9MICO</name>
<feature type="transmembrane region" description="Helical" evidence="1">
    <location>
        <begin position="125"/>
        <end position="152"/>
    </location>
</feature>
<dbReference type="PANTHER" id="PTHR36834:SF1">
    <property type="entry name" value="INTEGRAL MEMBRANE PROTEIN"/>
    <property type="match status" value="1"/>
</dbReference>
<evidence type="ECO:0000256" key="1">
    <source>
        <dbReference type="SAM" id="Phobius"/>
    </source>
</evidence>
<comment type="caution">
    <text evidence="3">The sequence shown here is derived from an EMBL/GenBank/DDBJ whole genome shotgun (WGS) entry which is preliminary data.</text>
</comment>
<accession>A0ABU3SLF1</accession>
<evidence type="ECO:0000313" key="3">
    <source>
        <dbReference type="EMBL" id="MDU0345623.1"/>
    </source>
</evidence>
<dbReference type="RefSeq" id="WP_316004140.1">
    <property type="nucleotide sequence ID" value="NZ_JAWDIT010000002.1"/>
</dbReference>
<feature type="transmembrane region" description="Helical" evidence="1">
    <location>
        <begin position="164"/>
        <end position="185"/>
    </location>
</feature>
<feature type="transmembrane region" description="Helical" evidence="1">
    <location>
        <begin position="206"/>
        <end position="234"/>
    </location>
</feature>
<feature type="transmembrane region" description="Helical" evidence="1">
    <location>
        <begin position="246"/>
        <end position="266"/>
    </location>
</feature>
<feature type="transmembrane region" description="Helical" evidence="1">
    <location>
        <begin position="6"/>
        <end position="31"/>
    </location>
</feature>
<dbReference type="EMBL" id="JAWDIT010000002">
    <property type="protein sequence ID" value="MDU0345623.1"/>
    <property type="molecule type" value="Genomic_DNA"/>
</dbReference>